<dbReference type="Gene3D" id="3.30.720.100">
    <property type="match status" value="1"/>
</dbReference>
<protein>
    <submittedName>
        <fullName evidence="2">3-demethylubiquinone-9 3-methyltransferase</fullName>
    </submittedName>
</protein>
<keyword evidence="2" id="KW-0830">Ubiquinone</keyword>
<dbReference type="Gene3D" id="3.10.180.10">
    <property type="entry name" value="2,3-Dihydroxybiphenyl 1,2-Dioxygenase, domain 1"/>
    <property type="match status" value="1"/>
</dbReference>
<sequence>MQKIVPHLWFDKEAVEAAKFYTAVFPECEINYQTVIKNTPSGDCEIVSFKIKGYEFMSLSAGPLFKFNPSISFMVNIDPSKSKSAKKNLDTLWESLSEGGKTLMPLGKYPFSDRYGWVEDQFGVSWQLILTDAKGEGRPFIVPTFLFVGEVCGRAEEAMAFYRSVFSRSKQGVVVHYSEGSEPDVEGSVKYCDFMLENQWFAAMDSAQEHKFGFNEAISFIVHCRNQQEIDYHWAKLSFDPQAERCGWLKDKFGVSWQIVPANMRELMEKNPRKTTPAMLKMKRIIIKDLEMAGRG</sequence>
<keyword evidence="2" id="KW-0808">Transferase</keyword>
<reference evidence="3" key="1">
    <citation type="submission" date="2015-06" db="EMBL/GenBank/DDBJ databases">
        <authorList>
            <person name="Bertelli C."/>
        </authorList>
    </citation>
    <scope>NUCLEOTIDE SEQUENCE [LARGE SCALE GENOMIC DNA]</scope>
    <source>
        <strain evidence="3">CRIB-30</strain>
    </source>
</reference>
<name>A0A0H5DPG4_9BACT</name>
<dbReference type="OrthoDB" id="9806473at2"/>
<dbReference type="SUPFAM" id="SSF54593">
    <property type="entry name" value="Glyoxalase/Bleomycin resistance protein/Dihydroxybiphenyl dioxygenase"/>
    <property type="match status" value="2"/>
</dbReference>
<dbReference type="GO" id="GO:0032259">
    <property type="term" value="P:methylation"/>
    <property type="evidence" value="ECO:0007669"/>
    <property type="project" value="UniProtKB-KW"/>
</dbReference>
<evidence type="ECO:0000313" key="2">
    <source>
        <dbReference type="EMBL" id="CRX38451.1"/>
    </source>
</evidence>
<dbReference type="EMBL" id="CWGJ01000012">
    <property type="protein sequence ID" value="CRX38451.1"/>
    <property type="molecule type" value="Genomic_DNA"/>
</dbReference>
<dbReference type="InterPro" id="IPR029068">
    <property type="entry name" value="Glyas_Bleomycin-R_OHBP_Dase"/>
</dbReference>
<dbReference type="Proteomes" id="UP000220251">
    <property type="component" value="Unassembled WGS sequence"/>
</dbReference>
<dbReference type="Pfam" id="PF06983">
    <property type="entry name" value="3-dmu-9_3-mt"/>
    <property type="match status" value="2"/>
</dbReference>
<gene>
    <name evidence="2" type="ORF">ELAC_1108</name>
</gene>
<dbReference type="CDD" id="cd06588">
    <property type="entry name" value="PhnB_like"/>
    <property type="match status" value="2"/>
</dbReference>
<organism evidence="2 3">
    <name type="scientific">Estrella lausannensis</name>
    <dbReference type="NCBI Taxonomy" id="483423"/>
    <lineage>
        <taxon>Bacteria</taxon>
        <taxon>Pseudomonadati</taxon>
        <taxon>Chlamydiota</taxon>
        <taxon>Chlamydiia</taxon>
        <taxon>Parachlamydiales</taxon>
        <taxon>Candidatus Criblamydiaceae</taxon>
        <taxon>Estrella</taxon>
    </lineage>
</organism>
<dbReference type="InterPro" id="IPR028973">
    <property type="entry name" value="PhnB-like"/>
</dbReference>
<dbReference type="AlphaFoldDB" id="A0A0H5DPG4"/>
<keyword evidence="2" id="KW-0489">Methyltransferase</keyword>
<feature type="domain" description="PhnB-like" evidence="1">
    <location>
        <begin position="141"/>
        <end position="260"/>
    </location>
</feature>
<keyword evidence="3" id="KW-1185">Reference proteome</keyword>
<dbReference type="PANTHER" id="PTHR33990">
    <property type="entry name" value="PROTEIN YJDN-RELATED"/>
    <property type="match status" value="1"/>
</dbReference>
<dbReference type="RefSeq" id="WP_098038309.1">
    <property type="nucleotide sequence ID" value="NZ_CWGJ01000012.1"/>
</dbReference>
<evidence type="ECO:0000259" key="1">
    <source>
        <dbReference type="Pfam" id="PF06983"/>
    </source>
</evidence>
<proteinExistence type="predicted"/>
<accession>A0A0H5DPG4</accession>
<dbReference type="GO" id="GO:0008168">
    <property type="term" value="F:methyltransferase activity"/>
    <property type="evidence" value="ECO:0007669"/>
    <property type="project" value="UniProtKB-KW"/>
</dbReference>
<evidence type="ECO:0000313" key="3">
    <source>
        <dbReference type="Proteomes" id="UP000220251"/>
    </source>
</evidence>
<feature type="domain" description="PhnB-like" evidence="1">
    <location>
        <begin position="2"/>
        <end position="129"/>
    </location>
</feature>
<dbReference type="Gene3D" id="3.30.720.110">
    <property type="match status" value="1"/>
</dbReference>